<dbReference type="AlphaFoldDB" id="A0A1G4P9H9"/>
<evidence type="ECO:0000313" key="2">
    <source>
        <dbReference type="Proteomes" id="UP000198601"/>
    </source>
</evidence>
<dbReference type="Proteomes" id="UP000198601">
    <property type="component" value="Unassembled WGS sequence"/>
</dbReference>
<name>A0A1G4P9H9_9BACL</name>
<reference evidence="2" key="1">
    <citation type="submission" date="2016-10" db="EMBL/GenBank/DDBJ databases">
        <authorList>
            <person name="Varghese N."/>
            <person name="Submissions S."/>
        </authorList>
    </citation>
    <scope>NUCLEOTIDE SEQUENCE [LARGE SCALE GENOMIC DNA]</scope>
    <source>
        <strain evidence="2">CGMCC 1.8946</strain>
    </source>
</reference>
<keyword evidence="2" id="KW-1185">Reference proteome</keyword>
<dbReference type="STRING" id="624147.SAMN04487970_1001300"/>
<evidence type="ECO:0000313" key="1">
    <source>
        <dbReference type="EMBL" id="SCW28902.1"/>
    </source>
</evidence>
<organism evidence="1 2">
    <name type="scientific">Paenibacillus tianmuensis</name>
    <dbReference type="NCBI Taxonomy" id="624147"/>
    <lineage>
        <taxon>Bacteria</taxon>
        <taxon>Bacillati</taxon>
        <taxon>Bacillota</taxon>
        <taxon>Bacilli</taxon>
        <taxon>Bacillales</taxon>
        <taxon>Paenibacillaceae</taxon>
        <taxon>Paenibacillus</taxon>
    </lineage>
</organism>
<protein>
    <submittedName>
        <fullName evidence="1">Uncharacterized protein</fullName>
    </submittedName>
</protein>
<dbReference type="EMBL" id="FMTT01000001">
    <property type="protein sequence ID" value="SCW28902.1"/>
    <property type="molecule type" value="Genomic_DNA"/>
</dbReference>
<dbReference type="RefSeq" id="WP_167670071.1">
    <property type="nucleotide sequence ID" value="NZ_FMTT01000001.1"/>
</dbReference>
<gene>
    <name evidence="1" type="ORF">SAMN04487970_1001300</name>
</gene>
<proteinExistence type="predicted"/>
<sequence>MDKETQTGIENLETTAEAADLLTVPEGAKDYVDIIGDENLDPYGKPSSNADQL</sequence>
<accession>A0A1G4P9H9</accession>